<protein>
    <submittedName>
        <fullName evidence="1">Uncharacterized protein</fullName>
    </submittedName>
</protein>
<proteinExistence type="predicted"/>
<reference evidence="1 2" key="1">
    <citation type="journal article" date="2019" name="PLoS Negl. Trop. Dis.">
        <title>Whole genome sequencing of Entamoeba nuttalli reveals mammalian host-related molecular signatures and a novel octapeptide-repeat surface protein.</title>
        <authorList>
            <person name="Tanaka M."/>
            <person name="Makiuchi T."/>
            <person name="Komiyama T."/>
            <person name="Shiina T."/>
            <person name="Osaki K."/>
            <person name="Tachibana H."/>
        </authorList>
    </citation>
    <scope>NUCLEOTIDE SEQUENCE [LARGE SCALE GENOMIC DNA]</scope>
    <source>
        <strain evidence="1 2">P19-061405</strain>
    </source>
</reference>
<evidence type="ECO:0000313" key="1">
    <source>
        <dbReference type="EMBL" id="GAB1223923.1"/>
    </source>
</evidence>
<sequence length="100" mass="12020">MEYRRSNFKLSVLLSAIAREVRQQLSRATDETTEIVLYGLVYWFRIWDHEYNLRPTNCLLMWLDFLIKDLKSNLIDSKPLVHLLTLVRSGYYQPDINHFN</sequence>
<dbReference type="Proteomes" id="UP001628156">
    <property type="component" value="Unassembled WGS sequence"/>
</dbReference>
<gene>
    <name evidence="1" type="ORF">ENUP19_0166G0010</name>
</gene>
<evidence type="ECO:0000313" key="2">
    <source>
        <dbReference type="Proteomes" id="UP001628156"/>
    </source>
</evidence>
<comment type="caution">
    <text evidence="1">The sequence shown here is derived from an EMBL/GenBank/DDBJ whole genome shotgun (WGS) entry which is preliminary data.</text>
</comment>
<accession>A0ABQ0DMF0</accession>
<dbReference type="EMBL" id="BAAFRS010000166">
    <property type="protein sequence ID" value="GAB1223923.1"/>
    <property type="molecule type" value="Genomic_DNA"/>
</dbReference>
<keyword evidence="2" id="KW-1185">Reference proteome</keyword>
<name>A0ABQ0DMF0_9EUKA</name>
<organism evidence="1 2">
    <name type="scientific">Entamoeba nuttalli</name>
    <dbReference type="NCBI Taxonomy" id="412467"/>
    <lineage>
        <taxon>Eukaryota</taxon>
        <taxon>Amoebozoa</taxon>
        <taxon>Evosea</taxon>
        <taxon>Archamoebae</taxon>
        <taxon>Mastigamoebida</taxon>
        <taxon>Entamoebidae</taxon>
        <taxon>Entamoeba</taxon>
    </lineage>
</organism>